<gene>
    <name evidence="8" type="ORF">KJ970_07765</name>
</gene>
<keyword evidence="4 7" id="KW-0812">Transmembrane</keyword>
<dbReference type="AlphaFoldDB" id="A0A948RWH3"/>
<keyword evidence="6 7" id="KW-0472">Membrane</keyword>
<organism evidence="8 9">
    <name type="scientific">Eiseniibacteriota bacterium</name>
    <dbReference type="NCBI Taxonomy" id="2212470"/>
    <lineage>
        <taxon>Bacteria</taxon>
        <taxon>Candidatus Eiseniibacteriota</taxon>
    </lineage>
</organism>
<keyword evidence="5 7" id="KW-1133">Transmembrane helix</keyword>
<evidence type="ECO:0000256" key="2">
    <source>
        <dbReference type="ARBA" id="ARBA00006386"/>
    </source>
</evidence>
<proteinExistence type="inferred from homology"/>
<dbReference type="Proteomes" id="UP000777784">
    <property type="component" value="Unassembled WGS sequence"/>
</dbReference>
<dbReference type="EMBL" id="JAHJDP010000037">
    <property type="protein sequence ID" value="MBU2690812.1"/>
    <property type="molecule type" value="Genomic_DNA"/>
</dbReference>
<evidence type="ECO:0000313" key="9">
    <source>
        <dbReference type="Proteomes" id="UP000777784"/>
    </source>
</evidence>
<feature type="transmembrane region" description="Helical" evidence="7">
    <location>
        <begin position="162"/>
        <end position="182"/>
    </location>
</feature>
<feature type="transmembrane region" description="Helical" evidence="7">
    <location>
        <begin position="135"/>
        <end position="156"/>
    </location>
</feature>
<dbReference type="Pfam" id="PF03773">
    <property type="entry name" value="ArsP_1"/>
    <property type="match status" value="1"/>
</dbReference>
<evidence type="ECO:0000256" key="7">
    <source>
        <dbReference type="SAM" id="Phobius"/>
    </source>
</evidence>
<reference evidence="8" key="1">
    <citation type="submission" date="2021-05" db="EMBL/GenBank/DDBJ databases">
        <title>Energy efficiency and biological interactions define the core microbiome of deep oligotrophic groundwater.</title>
        <authorList>
            <person name="Mehrshad M."/>
            <person name="Lopez-Fernandez M."/>
            <person name="Bell E."/>
            <person name="Bernier-Latmani R."/>
            <person name="Bertilsson S."/>
            <person name="Dopson M."/>
        </authorList>
    </citation>
    <scope>NUCLEOTIDE SEQUENCE</scope>
    <source>
        <strain evidence="8">Modern_marine.mb.64</strain>
    </source>
</reference>
<evidence type="ECO:0000256" key="5">
    <source>
        <dbReference type="ARBA" id="ARBA00022989"/>
    </source>
</evidence>
<dbReference type="PANTHER" id="PTHR34184:SF4">
    <property type="entry name" value="UPF0718 PROTEIN YCGR"/>
    <property type="match status" value="1"/>
</dbReference>
<evidence type="ECO:0000256" key="6">
    <source>
        <dbReference type="ARBA" id="ARBA00023136"/>
    </source>
</evidence>
<feature type="transmembrane region" description="Helical" evidence="7">
    <location>
        <begin position="20"/>
        <end position="41"/>
    </location>
</feature>
<evidence type="ECO:0000256" key="4">
    <source>
        <dbReference type="ARBA" id="ARBA00022692"/>
    </source>
</evidence>
<dbReference type="InterPro" id="IPR005524">
    <property type="entry name" value="DUF318"/>
</dbReference>
<comment type="subcellular location">
    <subcellularLocation>
        <location evidence="1">Cell membrane</location>
        <topology evidence="1">Multi-pass membrane protein</topology>
    </subcellularLocation>
</comment>
<keyword evidence="3" id="KW-1003">Cell membrane</keyword>
<feature type="transmembrane region" description="Helical" evidence="7">
    <location>
        <begin position="220"/>
        <end position="237"/>
    </location>
</feature>
<feature type="transmembrane region" description="Helical" evidence="7">
    <location>
        <begin position="317"/>
        <end position="338"/>
    </location>
</feature>
<feature type="transmembrane region" description="Helical" evidence="7">
    <location>
        <begin position="104"/>
        <end position="123"/>
    </location>
</feature>
<name>A0A948RWH3_UNCEI</name>
<feature type="transmembrane region" description="Helical" evidence="7">
    <location>
        <begin position="53"/>
        <end position="84"/>
    </location>
</feature>
<evidence type="ECO:0000256" key="1">
    <source>
        <dbReference type="ARBA" id="ARBA00004651"/>
    </source>
</evidence>
<comment type="similarity">
    <text evidence="2">Belongs to the UPF0718 family.</text>
</comment>
<dbReference type="InterPro" id="IPR052923">
    <property type="entry name" value="UPF0718"/>
</dbReference>
<dbReference type="PANTHER" id="PTHR34184">
    <property type="entry name" value="UPF0718 PROTEIN YCGR"/>
    <property type="match status" value="1"/>
</dbReference>
<feature type="transmembrane region" description="Helical" evidence="7">
    <location>
        <begin position="289"/>
        <end position="311"/>
    </location>
</feature>
<evidence type="ECO:0000313" key="8">
    <source>
        <dbReference type="EMBL" id="MBU2690812.1"/>
    </source>
</evidence>
<comment type="caution">
    <text evidence="8">The sequence shown here is derived from an EMBL/GenBank/DDBJ whole genome shotgun (WGS) entry which is preliminary data.</text>
</comment>
<sequence>MLQAKGAPIELGEFAHKRALIKAALVLSVISWIGDFIYKAINDISYINRSECVLYRIFPGIAFTIFEYLFETIIIVFVSIYVALLFGRYFLRFNRYFPKNPVTAFLYGSLIPVCSCAAIPLVSTMRGKMKFQSRIAFVLAAPVLSPQIIVMSFSILGFRYGILRILASFLMVLATAHLMGFFSGEADSTRPRELSFDCARNCGPAGDDIYLATFRMFKKVLPYLITAGMIGIALESMDLKRMMLFFTDINGPSGILMITLIGIPLYFCNGAEILFLRPLVSHGFPLGSAVAVSLTSTAICISSIGLLFQFMGKRLTLILTLLILGIALVLALLINAIFPA</sequence>
<feature type="transmembrane region" description="Helical" evidence="7">
    <location>
        <begin position="249"/>
        <end position="268"/>
    </location>
</feature>
<accession>A0A948RWH3</accession>
<protein>
    <submittedName>
        <fullName evidence="8">Permease</fullName>
    </submittedName>
</protein>
<evidence type="ECO:0000256" key="3">
    <source>
        <dbReference type="ARBA" id="ARBA00022475"/>
    </source>
</evidence>
<dbReference type="GO" id="GO:0005886">
    <property type="term" value="C:plasma membrane"/>
    <property type="evidence" value="ECO:0007669"/>
    <property type="project" value="UniProtKB-SubCell"/>
</dbReference>